<reference evidence="1 2" key="1">
    <citation type="journal article" date="2007" name="PLoS Genet.">
        <title>Patterns and implications of gene gain and loss in the evolution of Prochlorococcus.</title>
        <authorList>
            <person name="Kettler G.C."/>
            <person name="Martiny A.C."/>
            <person name="Huang K."/>
            <person name="Zucker J."/>
            <person name="Coleman M.L."/>
            <person name="Rodrigue S."/>
            <person name="Chen F."/>
            <person name="Lapidus A."/>
            <person name="Ferriera S."/>
            <person name="Johnson J."/>
            <person name="Steglich C."/>
            <person name="Church G.M."/>
            <person name="Richardson P."/>
            <person name="Chisholm S.W."/>
        </authorList>
    </citation>
    <scope>NUCLEOTIDE SEQUENCE [LARGE SCALE GENOMIC DNA]</scope>
    <source>
        <strain evidence="1 2">MIT 9303</strain>
    </source>
</reference>
<accession>A2C6J3</accession>
<dbReference type="STRING" id="59922.P9303_03511"/>
<dbReference type="InterPro" id="IPR022516">
    <property type="entry name" value="CHP03798_Ocin"/>
</dbReference>
<sequence length="92" mass="9678">MHSIDGLKVDTSSQEQLKADGADQVAIAKAAGLAITSEDSTTDRQNLSDDDLEGVAVAGAILRQPRRAATDPITSSCYIHQSSCSYRVILAS</sequence>
<evidence type="ECO:0000313" key="2">
    <source>
        <dbReference type="Proteomes" id="UP000002274"/>
    </source>
</evidence>
<dbReference type="NCBIfam" id="TIGR03798">
    <property type="entry name" value="leader_Nif11"/>
    <property type="match status" value="1"/>
</dbReference>
<name>A2C6J3_PROM3</name>
<dbReference type="RefSeq" id="WP_011825028.1">
    <property type="nucleotide sequence ID" value="NC_008820.1"/>
</dbReference>
<dbReference type="HOGENOM" id="CLU_2410826_0_0_3"/>
<protein>
    <submittedName>
        <fullName evidence="1">Uncharacterized protein</fullName>
    </submittedName>
</protein>
<evidence type="ECO:0000313" key="1">
    <source>
        <dbReference type="EMBL" id="ABM77103.1"/>
    </source>
</evidence>
<proteinExistence type="predicted"/>
<dbReference type="Proteomes" id="UP000002274">
    <property type="component" value="Chromosome"/>
</dbReference>
<organism evidence="1 2">
    <name type="scientific">Prochlorococcus marinus (strain MIT 9303)</name>
    <dbReference type="NCBI Taxonomy" id="59922"/>
    <lineage>
        <taxon>Bacteria</taxon>
        <taxon>Bacillati</taxon>
        <taxon>Cyanobacteriota</taxon>
        <taxon>Cyanophyceae</taxon>
        <taxon>Synechococcales</taxon>
        <taxon>Prochlorococcaceae</taxon>
        <taxon>Prochlorococcus</taxon>
    </lineage>
</organism>
<dbReference type="EMBL" id="CP000554">
    <property type="protein sequence ID" value="ABM77103.1"/>
    <property type="molecule type" value="Genomic_DNA"/>
</dbReference>
<gene>
    <name evidence="1" type="ordered locus">P9303_03511</name>
</gene>
<dbReference type="AlphaFoldDB" id="A2C6J3"/>
<dbReference type="KEGG" id="pmf:P9303_03511"/>